<dbReference type="PANTHER" id="PTHR11552:SF201">
    <property type="entry name" value="GLUCOSE-METHANOL-CHOLINE OXIDOREDUCTASE N-TERMINAL DOMAIN-CONTAINING PROTEIN"/>
    <property type="match status" value="1"/>
</dbReference>
<dbReference type="InterPro" id="IPR012132">
    <property type="entry name" value="GMC_OxRdtase"/>
</dbReference>
<evidence type="ECO:0000313" key="13">
    <source>
        <dbReference type="EMBL" id="KAJ4483816.1"/>
    </source>
</evidence>
<reference evidence="13" key="1">
    <citation type="submission" date="2022-08" db="EMBL/GenBank/DDBJ databases">
        <title>A Global Phylogenomic Analysis of the Shiitake Genus Lentinula.</title>
        <authorList>
            <consortium name="DOE Joint Genome Institute"/>
            <person name="Sierra-Patev S."/>
            <person name="Min B."/>
            <person name="Naranjo-Ortiz M."/>
            <person name="Looney B."/>
            <person name="Konkel Z."/>
            <person name="Slot J.C."/>
            <person name="Sakamoto Y."/>
            <person name="Steenwyk J.L."/>
            <person name="Rokas A."/>
            <person name="Carro J."/>
            <person name="Camarero S."/>
            <person name="Ferreira P."/>
            <person name="Molpeceres G."/>
            <person name="Ruiz-Duenas F.J."/>
            <person name="Serrano A."/>
            <person name="Henrissat B."/>
            <person name="Drula E."/>
            <person name="Hughes K.W."/>
            <person name="Mata J.L."/>
            <person name="Ishikawa N.K."/>
            <person name="Vargas-Isla R."/>
            <person name="Ushijima S."/>
            <person name="Smith C.A."/>
            <person name="Ahrendt S."/>
            <person name="Andreopoulos W."/>
            <person name="He G."/>
            <person name="Labutti K."/>
            <person name="Lipzen A."/>
            <person name="Ng V."/>
            <person name="Riley R."/>
            <person name="Sandor L."/>
            <person name="Barry K."/>
            <person name="Martinez A.T."/>
            <person name="Xiao Y."/>
            <person name="Gibbons J.G."/>
            <person name="Terashima K."/>
            <person name="Grigoriev I.V."/>
            <person name="Hibbett D.S."/>
        </authorList>
    </citation>
    <scope>NUCLEOTIDE SEQUENCE</scope>
    <source>
        <strain evidence="13">JLM2183</strain>
    </source>
</reference>
<sequence>MPLVSIYQVADHTFDYIVIGGGTAGLTLAARLSENATWSILVLEAGNAHLDSENHPLIIRPGQYGMQNNNPEYDWGFKTIPQKFSNNIEYLWSRGKGLGGTSAMNFSVWTFPPKEDIDNWEKLGNPGWNWANYEKYATRAITYTPRGQSDFSLPKEAFDVWDSSKPHGNGPLHVTHPRRILDVDIKMHQTLRNMGFPKARAPLSPSKYHGDSQGTYLALNNVHPTFHSRTYAATALQDNALQRPNLSILVGAEVTIILSSDSAKGDFEASGVEFLHTATNKTYRALVRKEVILSAGSLKSPQILELSGIGNAEILSKLGIKVEVALEGVGENLQEHQFVGCTFELKADYPEETYDLLRNSVHQAEHVDFYSKGQGIYTTGIVNMANFPLRKITLDAEAIYDAEKCRIQQDIQEGNYPPGLAEQYEIQLQYHQNDALDCEIVSLSGCLSGPNPPRQGKKYYTIIGFLNHNFSRGTIHSSSRNPCDAPLMDPHYFEHDIDLQAFINEVKYIRRIVKTSPLKDILSDDPTTMELNPGPDIQTNEQIANWLKQNFSTGWHTVGTLSMLPKDQNGVVDPSLKVYGTKNIRVVDLSVVPLQIAAHTQATAYIIAEQAADIIKGILIP</sequence>
<keyword evidence="14" id="KW-1185">Reference proteome</keyword>
<feature type="domain" description="Glucose-methanol-choline oxidoreductase N-terminal" evidence="12">
    <location>
        <begin position="296"/>
        <end position="310"/>
    </location>
</feature>
<keyword evidence="7" id="KW-0325">Glycoprotein</keyword>
<dbReference type="GO" id="GO:0050660">
    <property type="term" value="F:flavin adenine dinucleotide binding"/>
    <property type="evidence" value="ECO:0007669"/>
    <property type="project" value="InterPro"/>
</dbReference>
<dbReference type="Gene3D" id="3.30.560.10">
    <property type="entry name" value="Glucose Oxidase, domain 3"/>
    <property type="match status" value="1"/>
</dbReference>
<keyword evidence="3 10" id="KW-0285">Flavoprotein</keyword>
<dbReference type="Pfam" id="PF00732">
    <property type="entry name" value="GMC_oxred_N"/>
    <property type="match status" value="1"/>
</dbReference>
<dbReference type="Gene3D" id="3.50.50.60">
    <property type="entry name" value="FAD/NAD(P)-binding domain"/>
    <property type="match status" value="1"/>
</dbReference>
<feature type="binding site" evidence="9">
    <location>
        <position position="254"/>
    </location>
    <ligand>
        <name>FAD</name>
        <dbReference type="ChEBI" id="CHEBI:57692"/>
    </ligand>
</feature>
<evidence type="ECO:0000259" key="12">
    <source>
        <dbReference type="PROSITE" id="PS00624"/>
    </source>
</evidence>
<evidence type="ECO:0000256" key="5">
    <source>
        <dbReference type="ARBA" id="ARBA00022827"/>
    </source>
</evidence>
<dbReference type="Proteomes" id="UP001150266">
    <property type="component" value="Unassembled WGS sequence"/>
</dbReference>
<evidence type="ECO:0000256" key="10">
    <source>
        <dbReference type="RuleBase" id="RU003968"/>
    </source>
</evidence>
<evidence type="ECO:0000256" key="3">
    <source>
        <dbReference type="ARBA" id="ARBA00022630"/>
    </source>
</evidence>
<feature type="binding site" evidence="9">
    <location>
        <begin position="105"/>
        <end position="108"/>
    </location>
    <ligand>
        <name>FAD</name>
        <dbReference type="ChEBI" id="CHEBI:57692"/>
    </ligand>
</feature>
<feature type="binding site" evidence="9">
    <location>
        <position position="101"/>
    </location>
    <ligand>
        <name>FAD</name>
        <dbReference type="ChEBI" id="CHEBI:57692"/>
    </ligand>
</feature>
<evidence type="ECO:0000256" key="1">
    <source>
        <dbReference type="ARBA" id="ARBA00001974"/>
    </source>
</evidence>
<dbReference type="InterPro" id="IPR036188">
    <property type="entry name" value="FAD/NAD-bd_sf"/>
</dbReference>
<keyword evidence="6" id="KW-0560">Oxidoreductase</keyword>
<feature type="active site" description="Proton donor" evidence="8">
    <location>
        <position position="556"/>
    </location>
</feature>
<dbReference type="InterPro" id="IPR007867">
    <property type="entry name" value="GMC_OxRtase_C"/>
</dbReference>
<dbReference type="AlphaFoldDB" id="A0A9W9DSY1"/>
<protein>
    <recommendedName>
        <fullName evidence="11 12">Glucose-methanol-choline oxidoreductase N-terminal domain-containing protein</fullName>
    </recommendedName>
</protein>
<proteinExistence type="inferred from homology"/>
<evidence type="ECO:0000256" key="6">
    <source>
        <dbReference type="ARBA" id="ARBA00023002"/>
    </source>
</evidence>
<dbReference type="GO" id="GO:0016614">
    <property type="term" value="F:oxidoreductase activity, acting on CH-OH group of donors"/>
    <property type="evidence" value="ECO:0007669"/>
    <property type="project" value="InterPro"/>
</dbReference>
<dbReference type="PIRSF" id="PIRSF000137">
    <property type="entry name" value="Alcohol_oxidase"/>
    <property type="match status" value="1"/>
</dbReference>
<dbReference type="SUPFAM" id="SSF51905">
    <property type="entry name" value="FAD/NAD(P)-binding domain"/>
    <property type="match status" value="1"/>
</dbReference>
<keyword evidence="4" id="KW-0732">Signal</keyword>
<evidence type="ECO:0000256" key="2">
    <source>
        <dbReference type="ARBA" id="ARBA00010790"/>
    </source>
</evidence>
<comment type="caution">
    <text evidence="13">The sequence shown here is derived from an EMBL/GenBank/DDBJ whole genome shotgun (WGS) entry which is preliminary data.</text>
</comment>
<keyword evidence="5 9" id="KW-0274">FAD</keyword>
<feature type="binding site" evidence="9">
    <location>
        <begin position="555"/>
        <end position="556"/>
    </location>
    <ligand>
        <name>FAD</name>
        <dbReference type="ChEBI" id="CHEBI:57692"/>
    </ligand>
</feature>
<dbReference type="OrthoDB" id="269227at2759"/>
<evidence type="ECO:0000259" key="11">
    <source>
        <dbReference type="PROSITE" id="PS00623"/>
    </source>
</evidence>
<dbReference type="Pfam" id="PF05199">
    <property type="entry name" value="GMC_oxred_C"/>
    <property type="match status" value="1"/>
</dbReference>
<comment type="similarity">
    <text evidence="2 10">Belongs to the GMC oxidoreductase family.</text>
</comment>
<dbReference type="PANTHER" id="PTHR11552">
    <property type="entry name" value="GLUCOSE-METHANOL-CHOLINE GMC OXIDOREDUCTASE"/>
    <property type="match status" value="1"/>
</dbReference>
<dbReference type="PROSITE" id="PS00623">
    <property type="entry name" value="GMC_OXRED_1"/>
    <property type="match status" value="1"/>
</dbReference>
<evidence type="ECO:0000256" key="4">
    <source>
        <dbReference type="ARBA" id="ARBA00022729"/>
    </source>
</evidence>
<dbReference type="InterPro" id="IPR000172">
    <property type="entry name" value="GMC_OxRdtase_N"/>
</dbReference>
<comment type="cofactor">
    <cofactor evidence="1 9">
        <name>FAD</name>
        <dbReference type="ChEBI" id="CHEBI:57692"/>
    </cofactor>
</comment>
<feature type="domain" description="Glucose-methanol-choline oxidoreductase N-terminal" evidence="11">
    <location>
        <begin position="95"/>
        <end position="118"/>
    </location>
</feature>
<evidence type="ECO:0000313" key="14">
    <source>
        <dbReference type="Proteomes" id="UP001150266"/>
    </source>
</evidence>
<dbReference type="PROSITE" id="PS00624">
    <property type="entry name" value="GMC_OXRED_2"/>
    <property type="match status" value="1"/>
</dbReference>
<evidence type="ECO:0000256" key="8">
    <source>
        <dbReference type="PIRSR" id="PIRSR000137-1"/>
    </source>
</evidence>
<organism evidence="13 14">
    <name type="scientific">Lentinula aciculospora</name>
    <dbReference type="NCBI Taxonomy" id="153920"/>
    <lineage>
        <taxon>Eukaryota</taxon>
        <taxon>Fungi</taxon>
        <taxon>Dikarya</taxon>
        <taxon>Basidiomycota</taxon>
        <taxon>Agaricomycotina</taxon>
        <taxon>Agaricomycetes</taxon>
        <taxon>Agaricomycetidae</taxon>
        <taxon>Agaricales</taxon>
        <taxon>Marasmiineae</taxon>
        <taxon>Omphalotaceae</taxon>
        <taxon>Lentinula</taxon>
    </lineage>
</organism>
<dbReference type="EMBL" id="JAOTPV010000004">
    <property type="protein sequence ID" value="KAJ4483816.1"/>
    <property type="molecule type" value="Genomic_DNA"/>
</dbReference>
<evidence type="ECO:0000256" key="9">
    <source>
        <dbReference type="PIRSR" id="PIRSR000137-2"/>
    </source>
</evidence>
<feature type="active site" description="Proton acceptor" evidence="8">
    <location>
        <position position="599"/>
    </location>
</feature>
<accession>A0A9W9DSY1</accession>
<evidence type="ECO:0000256" key="7">
    <source>
        <dbReference type="ARBA" id="ARBA00023180"/>
    </source>
</evidence>
<dbReference type="SUPFAM" id="SSF54373">
    <property type="entry name" value="FAD-linked reductases, C-terminal domain"/>
    <property type="match status" value="1"/>
</dbReference>
<gene>
    <name evidence="13" type="ORF">J3R30DRAFT_3837937</name>
</gene>
<name>A0A9W9DSY1_9AGAR</name>